<dbReference type="Pfam" id="PF04998">
    <property type="entry name" value="RNA_pol_Rpb1_5"/>
    <property type="match status" value="1"/>
</dbReference>
<dbReference type="Pfam" id="PF05000">
    <property type="entry name" value="RNA_pol_Rpb1_4"/>
    <property type="match status" value="1"/>
</dbReference>
<dbReference type="InterPro" id="IPR012756">
    <property type="entry name" value="DNA-dir_RpoC2_beta_pp"/>
</dbReference>
<feature type="binding site" evidence="8">
    <location>
        <position position="234"/>
    </location>
    <ligand>
        <name>Zn(2+)</name>
        <dbReference type="ChEBI" id="CHEBI:29105"/>
    </ligand>
</feature>
<dbReference type="PANTHER" id="PTHR19376:SF68">
    <property type="entry name" value="DNA-DIRECTED RNA POLYMERASE SUBUNIT BETA"/>
    <property type="match status" value="1"/>
</dbReference>
<dbReference type="SUPFAM" id="SSF64484">
    <property type="entry name" value="beta and beta-prime subunits of DNA dependent RNA-polymerase"/>
    <property type="match status" value="1"/>
</dbReference>
<dbReference type="EC" id="2.7.7.6" evidence="8"/>
<comment type="cofactor">
    <cofactor evidence="8">
        <name>Zn(2+)</name>
        <dbReference type="ChEBI" id="CHEBI:29105"/>
    </cofactor>
    <text evidence="8">Binds 1 Zn(2+) ion per subunit.</text>
</comment>
<keyword evidence="1 8" id="KW-0240">DNA-directed RNA polymerase</keyword>
<dbReference type="GO" id="GO:0006351">
    <property type="term" value="P:DNA-templated transcription"/>
    <property type="evidence" value="ECO:0007669"/>
    <property type="project" value="UniProtKB-UniRule"/>
</dbReference>
<keyword evidence="9" id="KW-0812">Transmembrane</keyword>
<comment type="similarity">
    <text evidence="8">Belongs to the RNA polymerase beta' chain family. RpoC2 subfamily.</text>
</comment>
<dbReference type="Gene3D" id="1.10.274.100">
    <property type="entry name" value="RNA polymerase Rpb1, domain 3"/>
    <property type="match status" value="1"/>
</dbReference>
<keyword evidence="4 8" id="KW-0548">Nucleotidyltransferase</keyword>
<feature type="transmembrane region" description="Helical" evidence="9">
    <location>
        <begin position="430"/>
        <end position="452"/>
    </location>
</feature>
<dbReference type="NCBIfam" id="TIGR02388">
    <property type="entry name" value="rpoC2_cyan"/>
    <property type="match status" value="1"/>
</dbReference>
<dbReference type="Gene3D" id="1.10.132.30">
    <property type="match status" value="1"/>
</dbReference>
<feature type="binding site" evidence="8">
    <location>
        <position position="315"/>
    </location>
    <ligand>
        <name>Zn(2+)</name>
        <dbReference type="ChEBI" id="CHEBI:29105"/>
    </ligand>
</feature>
<keyword evidence="2 12" id="KW-0934">Plastid</keyword>
<geneLocation type="chloroplast" evidence="12"/>
<dbReference type="InterPro" id="IPR042102">
    <property type="entry name" value="RNA_pol_Rpb1_3_sf"/>
</dbReference>
<dbReference type="HAMAP" id="MF_01324">
    <property type="entry name" value="RNApol_bact_RpoC2"/>
    <property type="match status" value="1"/>
</dbReference>
<evidence type="ECO:0000313" key="12">
    <source>
        <dbReference type="EMBL" id="ANA57010.1"/>
    </source>
</evidence>
<gene>
    <name evidence="8 12" type="primary">rpoC2</name>
</gene>
<sequence length="1133" mass="130270">MKTKDKDLAIYNSNFFQKEIPFFFNREMGKGELKRFIAWHLKNRGKMKTLKMIDQLKTLGFYHATKAGLSLGLEDLKIPPAKKILIGNAEIEMKETDEKFLKGEITAVERSQKVLDVWNAASELLKDEVVEYFRQTDLLNPVYMMAFSGARGNLSQVRQLVGMRGLMADPQGEIIDLPIKSNFREGLTVTEYIISCYGARKGLVDTALKTANSGYLTRRLVDVAQAVIIKEIDCTTRHGIAISPLVKEKKILLPLKRRLVGRVLANSIRTKNKWIGLRNEDISEQLAIQLDQEKKKVLVRSPLTCQTVRHICKLCYGWSLAQGSMVDLGEAIGIIAAQSIGEPGTQLTMRTFHTGGVFSTGVADRIYAPHSGRLEYWPKTASQTTRTVFGQSAIFFEEELDLFIIKPIRFWSFEKNTLVAWFNAWLTEGYYFFSISFLVTILFFPFLFVAIYKDYEQENDNQTKISVPPYTLIYTNSGATVEWKQVIAEISDLKTIFLGPKNQGVRTYKEVCSFISGQVSFEKVTAVTLFPKTEAIKKRDKKPQIHFYDRSDLSGKNPFFIKQNSDLKMKVVFSKGEAFISILQGKVIPFSSFSLPLSQKGDFLLKHQEEIVPKEKTYSFSLVPTSNGFLVPNKYFKFCWISPKLQPKQNNDFNTYLKPWKQIEKSKEKHDLFTTSKLDALKKSINFHFRLESIKKVRKKYNSYCFPEYSLHPNTENWFYIPNVLNLAKSKKQLKKQFQKNLFPLKPFEQIIDGIQFHDSIFLEWNLIISPQTLKSYFCIHFQKQIPLSFFNCEQLNEKDSIHSQYTILRHTPFTRSYKIEDWNSNELEKKQELEIKLKNEEEKKYCLFPNEDYIKYDLKEKKPLVKFSNFLLKGDQLAKNLQSRECGVVSQITKDYILLRKGTPFRASDKSKISISHNSLVYEGGALFNLSYKKAKSEDIVQGLPKIEELFEARRTKNLRPIQNNSHEKLQKLFEEYKGIWGLEIASRMSLKDIQKFLVDSVQHVYQSQGVDISDKHVEIIVKQMTSRVSVIHGGQTSLLYGELVELHQLHLINDHMLSLGRQKASYEPIILGITKASLTTESFLSAASFQETTKVLTQAAIQGKIDLFYGLKENVLIGQLIPAGTGFLNQD</sequence>
<feature type="binding site" evidence="8">
    <location>
        <position position="312"/>
    </location>
    <ligand>
        <name>Zn(2+)</name>
        <dbReference type="ChEBI" id="CHEBI:29105"/>
    </ligand>
</feature>
<feature type="binding site" evidence="8">
    <location>
        <position position="305"/>
    </location>
    <ligand>
        <name>Zn(2+)</name>
        <dbReference type="ChEBI" id="CHEBI:29105"/>
    </ligand>
</feature>
<dbReference type="GO" id="GO:0003677">
    <property type="term" value="F:DNA binding"/>
    <property type="evidence" value="ECO:0007669"/>
    <property type="project" value="UniProtKB-UniRule"/>
</dbReference>
<dbReference type="GO" id="GO:0000428">
    <property type="term" value="C:DNA-directed RNA polymerase complex"/>
    <property type="evidence" value="ECO:0007669"/>
    <property type="project" value="UniProtKB-KW"/>
</dbReference>
<organism evidence="12">
    <name type="scientific">Pyramimonas parkeae</name>
    <dbReference type="NCBI Taxonomy" id="36894"/>
    <lineage>
        <taxon>Eukaryota</taxon>
        <taxon>Viridiplantae</taxon>
        <taxon>Chlorophyta</taxon>
        <taxon>Pyramimonadophyceae</taxon>
        <taxon>Pyramimonadales</taxon>
        <taxon>Pyramimonadaceae</taxon>
        <taxon>Pyramimonas</taxon>
        <taxon>Pyramimonas subgen. Trichocystis</taxon>
    </lineage>
</organism>
<evidence type="ECO:0000256" key="2">
    <source>
        <dbReference type="ARBA" id="ARBA00022640"/>
    </source>
</evidence>
<feature type="domain" description="RNA polymerase Rpb1" evidence="10">
    <location>
        <begin position="186"/>
        <end position="364"/>
    </location>
</feature>
<evidence type="ECO:0000259" key="11">
    <source>
        <dbReference type="Pfam" id="PF05000"/>
    </source>
</evidence>
<comment type="function">
    <text evidence="8">DNA-dependent RNA polymerase catalyzes the transcription of DNA into RNA using the four ribonucleoside triphosphates as substrates.</text>
</comment>
<protein>
    <recommendedName>
        <fullName evidence="8">DNA-directed RNA polymerase subunit beta''</fullName>
        <ecNumber evidence="8">2.7.7.6</ecNumber>
    </recommendedName>
    <alternativeName>
        <fullName evidence="8">PEP</fullName>
    </alternativeName>
    <alternativeName>
        <fullName evidence="8">Plastid-encoded RNA polymerase subunit beta''</fullName>
        <shortName evidence="8">RNA polymerase subunit beta''</shortName>
    </alternativeName>
</protein>
<dbReference type="InterPro" id="IPR038120">
    <property type="entry name" value="Rpb1_funnel_sf"/>
</dbReference>
<evidence type="ECO:0000256" key="3">
    <source>
        <dbReference type="ARBA" id="ARBA00022679"/>
    </source>
</evidence>
<evidence type="ECO:0000256" key="8">
    <source>
        <dbReference type="HAMAP-Rule" id="MF_01324"/>
    </source>
</evidence>
<keyword evidence="7 8" id="KW-0804">Transcription</keyword>
<dbReference type="EMBL" id="KX013546">
    <property type="protein sequence ID" value="ANA57010.1"/>
    <property type="molecule type" value="Genomic_DNA"/>
</dbReference>
<dbReference type="CDD" id="cd02655">
    <property type="entry name" value="RNAP_beta'_C"/>
    <property type="match status" value="1"/>
</dbReference>
<accession>A0A1R7T0V4</accession>
<dbReference type="InterPro" id="IPR007083">
    <property type="entry name" value="RNA_pol_Rpb1_4"/>
</dbReference>
<feature type="domain" description="RNA polymerase Rpb1" evidence="11">
    <location>
        <begin position="105"/>
        <end position="184"/>
    </location>
</feature>
<keyword evidence="5 8" id="KW-0479">Metal-binding</keyword>
<comment type="subcellular location">
    <subcellularLocation>
        <location evidence="8">Plastid</location>
        <location evidence="8">Chloroplast</location>
    </subcellularLocation>
</comment>
<comment type="subunit">
    <text evidence="8">In plastids the minimal PEP RNA polymerase catalytic core is composed of four subunits: alpha, beta, beta', and beta''. When a (nuclear-encoded) sigma factor is associated with the core the holoenzyme is formed, which can initiate transcription.</text>
</comment>
<dbReference type="GO" id="GO:0009507">
    <property type="term" value="C:chloroplast"/>
    <property type="evidence" value="ECO:0007669"/>
    <property type="project" value="UniProtKB-SubCell"/>
</dbReference>
<evidence type="ECO:0000256" key="1">
    <source>
        <dbReference type="ARBA" id="ARBA00022478"/>
    </source>
</evidence>
<evidence type="ECO:0000256" key="4">
    <source>
        <dbReference type="ARBA" id="ARBA00022695"/>
    </source>
</evidence>
<evidence type="ECO:0000256" key="6">
    <source>
        <dbReference type="ARBA" id="ARBA00022833"/>
    </source>
</evidence>
<evidence type="ECO:0000256" key="7">
    <source>
        <dbReference type="ARBA" id="ARBA00023163"/>
    </source>
</evidence>
<dbReference type="Gene3D" id="1.10.150.390">
    <property type="match status" value="1"/>
</dbReference>
<name>A0A1R7T0V4_9CHLO</name>
<dbReference type="AlphaFoldDB" id="A0A1R7T0V4"/>
<reference evidence="12" key="1">
    <citation type="journal article" date="2017" name="J. Phycol.">
        <title>Comparative DNA sequence analyses of Pyramimonas parkeae (Prasinophyceae) chloroplast genomes.</title>
        <authorList>
            <person name="Satjarak A."/>
            <person name="Graham L.E."/>
        </authorList>
    </citation>
    <scope>NUCLEOTIDE SEQUENCE</scope>
    <source>
        <strain evidence="12">NIES254</strain>
    </source>
</reference>
<evidence type="ECO:0000259" key="10">
    <source>
        <dbReference type="Pfam" id="PF04998"/>
    </source>
</evidence>
<keyword evidence="9" id="KW-1133">Transmembrane helix</keyword>
<dbReference type="Gene3D" id="1.10.1790.20">
    <property type="match status" value="1"/>
</dbReference>
<evidence type="ECO:0000256" key="5">
    <source>
        <dbReference type="ARBA" id="ARBA00022723"/>
    </source>
</evidence>
<keyword evidence="3 8" id="KW-0808">Transferase</keyword>
<keyword evidence="12" id="KW-0150">Chloroplast</keyword>
<dbReference type="GO" id="GO:0008270">
    <property type="term" value="F:zinc ion binding"/>
    <property type="evidence" value="ECO:0007669"/>
    <property type="project" value="UniProtKB-UniRule"/>
</dbReference>
<evidence type="ECO:0000256" key="9">
    <source>
        <dbReference type="SAM" id="Phobius"/>
    </source>
</evidence>
<dbReference type="InterPro" id="IPR045867">
    <property type="entry name" value="DNA-dir_RpoC_beta_prime"/>
</dbReference>
<proteinExistence type="inferred from homology"/>
<dbReference type="InterPro" id="IPR007081">
    <property type="entry name" value="RNA_pol_Rpb1_5"/>
</dbReference>
<keyword evidence="6 8" id="KW-0862">Zinc</keyword>
<dbReference type="GO" id="GO:0003899">
    <property type="term" value="F:DNA-directed RNA polymerase activity"/>
    <property type="evidence" value="ECO:0007669"/>
    <property type="project" value="UniProtKB-UniRule"/>
</dbReference>
<comment type="catalytic activity">
    <reaction evidence="8">
        <text>RNA(n) + a ribonucleoside 5'-triphosphate = RNA(n+1) + diphosphate</text>
        <dbReference type="Rhea" id="RHEA:21248"/>
        <dbReference type="Rhea" id="RHEA-COMP:14527"/>
        <dbReference type="Rhea" id="RHEA-COMP:17342"/>
        <dbReference type="ChEBI" id="CHEBI:33019"/>
        <dbReference type="ChEBI" id="CHEBI:61557"/>
        <dbReference type="ChEBI" id="CHEBI:140395"/>
        <dbReference type="EC" id="2.7.7.6"/>
    </reaction>
</comment>
<keyword evidence="9" id="KW-0472">Membrane</keyword>
<dbReference type="PANTHER" id="PTHR19376">
    <property type="entry name" value="DNA-DIRECTED RNA POLYMERASE"/>
    <property type="match status" value="1"/>
</dbReference>